<accession>A0A396J6G8</accession>
<dbReference type="AlphaFoldDB" id="A0A396J6G8"/>
<dbReference type="EMBL" id="PSQE01000002">
    <property type="protein sequence ID" value="RHN72151.1"/>
    <property type="molecule type" value="Genomic_DNA"/>
</dbReference>
<sequence>MTNCFNDITSSSFTFGTNHRSTFANSAKSFTEVTTATNERNTEIVFVDVIVFISKGKNFALIDVIDSERFKDLSFNEMTDTGFRHDGDGDGGFDFFDELRVGHTSNTALSTDVGGDTLQGHDGASTSFFSDASLFGVDDVHDDAAAEHLSEADFDGEWGGFGGGGGCFSECTVAVDGYDSRSFHVEG</sequence>
<dbReference type="Proteomes" id="UP000265566">
    <property type="component" value="Chromosome 2"/>
</dbReference>
<reference evidence="1" key="1">
    <citation type="journal article" date="2018" name="Nat. Plants">
        <title>Whole-genome landscape of Medicago truncatula symbiotic genes.</title>
        <authorList>
            <person name="Pecrix Y."/>
            <person name="Gamas P."/>
            <person name="Carrere S."/>
        </authorList>
    </citation>
    <scope>NUCLEOTIDE SEQUENCE</scope>
    <source>
        <tissue evidence="1">Leaves</tissue>
    </source>
</reference>
<protein>
    <submittedName>
        <fullName evidence="1">Uncharacterized protein</fullName>
    </submittedName>
</protein>
<name>A0A396J6G8_MEDTR</name>
<organism evidence="1">
    <name type="scientific">Medicago truncatula</name>
    <name type="common">Barrel medic</name>
    <name type="synonym">Medicago tribuloides</name>
    <dbReference type="NCBI Taxonomy" id="3880"/>
    <lineage>
        <taxon>Eukaryota</taxon>
        <taxon>Viridiplantae</taxon>
        <taxon>Streptophyta</taxon>
        <taxon>Embryophyta</taxon>
        <taxon>Tracheophyta</taxon>
        <taxon>Spermatophyta</taxon>
        <taxon>Magnoliopsida</taxon>
        <taxon>eudicotyledons</taxon>
        <taxon>Gunneridae</taxon>
        <taxon>Pentapetalae</taxon>
        <taxon>rosids</taxon>
        <taxon>fabids</taxon>
        <taxon>Fabales</taxon>
        <taxon>Fabaceae</taxon>
        <taxon>Papilionoideae</taxon>
        <taxon>50 kb inversion clade</taxon>
        <taxon>NPAAA clade</taxon>
        <taxon>Hologalegina</taxon>
        <taxon>IRL clade</taxon>
        <taxon>Trifolieae</taxon>
        <taxon>Medicago</taxon>
    </lineage>
</organism>
<dbReference type="Gramene" id="rna7832">
    <property type="protein sequence ID" value="RHN72151.1"/>
    <property type="gene ID" value="gene7832"/>
</dbReference>
<evidence type="ECO:0000313" key="1">
    <source>
        <dbReference type="EMBL" id="RHN72151.1"/>
    </source>
</evidence>
<comment type="caution">
    <text evidence="1">The sequence shown here is derived from an EMBL/GenBank/DDBJ whole genome shotgun (WGS) entry which is preliminary data.</text>
</comment>
<gene>
    <name evidence="1" type="ORF">MtrunA17_Chr2g0284571</name>
</gene>
<proteinExistence type="predicted"/>